<evidence type="ECO:0000256" key="4">
    <source>
        <dbReference type="SAM" id="MobiDB-lite"/>
    </source>
</evidence>
<protein>
    <recommendedName>
        <fullName evidence="5">Ribosomal eL28/Mak16 domain-containing protein</fullName>
    </recommendedName>
</protein>
<feature type="region of interest" description="Disordered" evidence="4">
    <location>
        <begin position="129"/>
        <end position="158"/>
    </location>
</feature>
<evidence type="ECO:0000259" key="5">
    <source>
        <dbReference type="Pfam" id="PF01778"/>
    </source>
</evidence>
<evidence type="ECO:0000256" key="2">
    <source>
        <dbReference type="ARBA" id="ARBA00022980"/>
    </source>
</evidence>
<accession>A0A022W821</accession>
<name>A0A022W821_TRIRU</name>
<evidence type="ECO:0000256" key="1">
    <source>
        <dbReference type="ARBA" id="ARBA00007926"/>
    </source>
</evidence>
<dbReference type="InterPro" id="IPR002672">
    <property type="entry name" value="Ribosomal_eL28"/>
</dbReference>
<dbReference type="Pfam" id="PF01778">
    <property type="entry name" value="Ribosomal_L28e"/>
    <property type="match status" value="1"/>
</dbReference>
<keyword evidence="3" id="KW-0687">Ribonucleoprotein</keyword>
<dbReference type="HOGENOM" id="CLU_106801_0_0_1"/>
<reference evidence="6" key="1">
    <citation type="submission" date="2014-02" db="EMBL/GenBank/DDBJ databases">
        <title>The Genome Sequence of Trichophyton rubrum (morphotype fischeri) CBS 288.86.</title>
        <authorList>
            <consortium name="The Broad Institute Genomics Platform"/>
            <person name="Cuomo C.A."/>
            <person name="White T.C."/>
            <person name="Graser Y."/>
            <person name="Martinez-Rossi N."/>
            <person name="Heitman J."/>
            <person name="Young S.K."/>
            <person name="Zeng Q."/>
            <person name="Gargeya S."/>
            <person name="Abouelleil A."/>
            <person name="Alvarado L."/>
            <person name="Chapman S.B."/>
            <person name="Gainer-Dewar J."/>
            <person name="Goldberg J."/>
            <person name="Griggs A."/>
            <person name="Gujja S."/>
            <person name="Hansen M."/>
            <person name="Howarth C."/>
            <person name="Imamovic A."/>
            <person name="Larimer J."/>
            <person name="Martinez D."/>
            <person name="Murphy C."/>
            <person name="Pearson M.D."/>
            <person name="Persinoti G."/>
            <person name="Poon T."/>
            <person name="Priest M."/>
            <person name="Roberts A.D."/>
            <person name="Saif S."/>
            <person name="Shea T.D."/>
            <person name="Sykes S.N."/>
            <person name="Wortman J."/>
            <person name="Nusbaum C."/>
            <person name="Birren B."/>
        </authorList>
    </citation>
    <scope>NUCLEOTIDE SEQUENCE [LARGE SCALE GENOMIC DNA]</scope>
    <source>
        <strain evidence="6">CBS 288.86</strain>
    </source>
</reference>
<dbReference type="Proteomes" id="UP000023758">
    <property type="component" value="Unassembled WGS sequence"/>
</dbReference>
<dbReference type="InterPro" id="IPR029004">
    <property type="entry name" value="Ribosomal_eL28/Mak16"/>
</dbReference>
<keyword evidence="2" id="KW-0689">Ribosomal protein</keyword>
<dbReference type="PANTHER" id="PTHR10544">
    <property type="entry name" value="60S RIBOSOMAL PROTEIN L28"/>
    <property type="match status" value="1"/>
</dbReference>
<gene>
    <name evidence="6" type="ORF">H103_02689</name>
</gene>
<dbReference type="GO" id="GO:1990904">
    <property type="term" value="C:ribonucleoprotein complex"/>
    <property type="evidence" value="ECO:0007669"/>
    <property type="project" value="UniProtKB-KW"/>
</dbReference>
<dbReference type="EMBL" id="KK207781">
    <property type="protein sequence ID" value="EZF54560.1"/>
    <property type="molecule type" value="Genomic_DNA"/>
</dbReference>
<dbReference type="GO" id="GO:0006412">
    <property type="term" value="P:translation"/>
    <property type="evidence" value="ECO:0007669"/>
    <property type="project" value="InterPro"/>
</dbReference>
<dbReference type="OrthoDB" id="338850at2759"/>
<dbReference type="GO" id="GO:0005840">
    <property type="term" value="C:ribosome"/>
    <property type="evidence" value="ECO:0007669"/>
    <property type="project" value="UniProtKB-KW"/>
</dbReference>
<evidence type="ECO:0000313" key="6">
    <source>
        <dbReference type="EMBL" id="EZF54560.1"/>
    </source>
</evidence>
<comment type="similarity">
    <text evidence="1">Belongs to the eukaryotic ribosomal protein eL28 family.</text>
</comment>
<dbReference type="AlphaFoldDB" id="A0A022W821"/>
<dbReference type="GO" id="GO:0003735">
    <property type="term" value="F:structural constituent of ribosome"/>
    <property type="evidence" value="ECO:0007669"/>
    <property type="project" value="InterPro"/>
</dbReference>
<feature type="region of interest" description="Disordered" evidence="4">
    <location>
        <begin position="73"/>
        <end position="98"/>
    </location>
</feature>
<feature type="compositionally biased region" description="Polar residues" evidence="4">
    <location>
        <begin position="76"/>
        <end position="98"/>
    </location>
</feature>
<feature type="compositionally biased region" description="Basic and acidic residues" evidence="4">
    <location>
        <begin position="135"/>
        <end position="144"/>
    </location>
</feature>
<sequence>MATSARPNVSDDLVWAIARTQNAFLVKRKCAGGVQFSRDPLNLVNKHSRKFAGFVNSKAIGVQGAENGGVTVISKRPNNYNKPGSNTYTATHGSGSSNRKVYKAVASRAVSGGYRADLRAEAVSRASAIRLSQRPKKDSPEKKLRGAKARKAAAEKDA</sequence>
<feature type="domain" description="Ribosomal eL28/Mak16" evidence="5">
    <location>
        <begin position="13"/>
        <end position="130"/>
    </location>
</feature>
<organism evidence="6">
    <name type="scientific">Trichophyton rubrum CBS 288.86</name>
    <dbReference type="NCBI Taxonomy" id="1215330"/>
    <lineage>
        <taxon>Eukaryota</taxon>
        <taxon>Fungi</taxon>
        <taxon>Dikarya</taxon>
        <taxon>Ascomycota</taxon>
        <taxon>Pezizomycotina</taxon>
        <taxon>Eurotiomycetes</taxon>
        <taxon>Eurotiomycetidae</taxon>
        <taxon>Onygenales</taxon>
        <taxon>Arthrodermataceae</taxon>
        <taxon>Trichophyton</taxon>
    </lineage>
</organism>
<proteinExistence type="inferred from homology"/>
<evidence type="ECO:0000256" key="3">
    <source>
        <dbReference type="ARBA" id="ARBA00023274"/>
    </source>
</evidence>
<dbReference type="Gene3D" id="3.30.390.110">
    <property type="match status" value="1"/>
</dbReference>